<comment type="caution">
    <text evidence="1">The sequence shown here is derived from an EMBL/GenBank/DDBJ whole genome shotgun (WGS) entry which is preliminary data.</text>
</comment>
<keyword evidence="2" id="KW-1185">Reference proteome</keyword>
<feature type="non-terminal residue" evidence="1">
    <location>
        <position position="105"/>
    </location>
</feature>
<reference evidence="1" key="1">
    <citation type="submission" date="2021-06" db="EMBL/GenBank/DDBJ databases">
        <authorList>
            <person name="Kallberg Y."/>
            <person name="Tangrot J."/>
            <person name="Rosling A."/>
        </authorList>
    </citation>
    <scope>NUCLEOTIDE SEQUENCE</scope>
    <source>
        <strain evidence="1">FL966</strain>
    </source>
</reference>
<dbReference type="Proteomes" id="UP000789759">
    <property type="component" value="Unassembled WGS sequence"/>
</dbReference>
<organism evidence="1 2">
    <name type="scientific">Cetraspora pellucida</name>
    <dbReference type="NCBI Taxonomy" id="1433469"/>
    <lineage>
        <taxon>Eukaryota</taxon>
        <taxon>Fungi</taxon>
        <taxon>Fungi incertae sedis</taxon>
        <taxon>Mucoromycota</taxon>
        <taxon>Glomeromycotina</taxon>
        <taxon>Glomeromycetes</taxon>
        <taxon>Diversisporales</taxon>
        <taxon>Gigasporaceae</taxon>
        <taxon>Cetraspora</taxon>
    </lineage>
</organism>
<protein>
    <submittedName>
        <fullName evidence="1">13_t:CDS:1</fullName>
    </submittedName>
</protein>
<dbReference type="OrthoDB" id="2444807at2759"/>
<evidence type="ECO:0000313" key="2">
    <source>
        <dbReference type="Proteomes" id="UP000789759"/>
    </source>
</evidence>
<dbReference type="AlphaFoldDB" id="A0A9N9JBN5"/>
<dbReference type="EMBL" id="CAJVQA010022576">
    <property type="protein sequence ID" value="CAG8774483.1"/>
    <property type="molecule type" value="Genomic_DNA"/>
</dbReference>
<accession>A0A9N9JBN5</accession>
<proteinExistence type="predicted"/>
<sequence length="105" mass="11864">AICDSLLKYWGNPKHSSLLATLLDPRLKKICPMSSRLRETAIRVCRQELDNITDTIPIQTASSNVTSTNQVNKLNLSKKYDAIINTIKEMPEFILKLVLSLLHTI</sequence>
<name>A0A9N9JBN5_9GLOM</name>
<gene>
    <name evidence="1" type="ORF">CPELLU_LOCUS16043</name>
</gene>
<evidence type="ECO:0000313" key="1">
    <source>
        <dbReference type="EMBL" id="CAG8774483.1"/>
    </source>
</evidence>